<dbReference type="PROSITE" id="PS00370">
    <property type="entry name" value="PEP_ENZYMES_PHOS_SITE"/>
    <property type="match status" value="1"/>
</dbReference>
<dbReference type="RefSeq" id="WP_378021144.1">
    <property type="nucleotide sequence ID" value="NZ_JBHSKG010000005.1"/>
</dbReference>
<reference evidence="4" key="1">
    <citation type="journal article" date="2019" name="Int. J. Syst. Evol. Microbiol.">
        <title>The Global Catalogue of Microorganisms (GCM) 10K type strain sequencing project: providing services to taxonomists for standard genome sequencing and annotation.</title>
        <authorList>
            <consortium name="The Broad Institute Genomics Platform"/>
            <consortium name="The Broad Institute Genome Sequencing Center for Infectious Disease"/>
            <person name="Wu L."/>
            <person name="Ma J."/>
        </authorList>
    </citation>
    <scope>NUCLEOTIDE SEQUENCE [LARGE SCALE GENOMIC DNA]</scope>
    <source>
        <strain evidence="4">XZYJ18</strain>
    </source>
</reference>
<evidence type="ECO:0000259" key="1">
    <source>
        <dbReference type="Pfam" id="PF00391"/>
    </source>
</evidence>
<dbReference type="InterPro" id="IPR036637">
    <property type="entry name" value="Phosphohistidine_dom_sf"/>
</dbReference>
<accession>A0ABV9ZBH2</accession>
<feature type="domain" description="Pyruvate phosphate dikinase AMP/ATP-binding" evidence="2">
    <location>
        <begin position="60"/>
        <end position="252"/>
    </location>
</feature>
<feature type="domain" description="PEP-utilising enzyme mobile" evidence="1">
    <location>
        <begin position="379"/>
        <end position="448"/>
    </location>
</feature>
<dbReference type="InterPro" id="IPR010121">
    <property type="entry name" value="Pyruvate_phosphate_dikinase"/>
</dbReference>
<dbReference type="InterPro" id="IPR013815">
    <property type="entry name" value="ATP_grasp_subdomain_1"/>
</dbReference>
<gene>
    <name evidence="3" type="ORF">ACFPK1_11950</name>
</gene>
<evidence type="ECO:0000313" key="4">
    <source>
        <dbReference type="Proteomes" id="UP001596175"/>
    </source>
</evidence>
<evidence type="ECO:0000313" key="3">
    <source>
        <dbReference type="EMBL" id="MFC5138948.1"/>
    </source>
</evidence>
<comment type="caution">
    <text evidence="3">The sequence shown here is derived from an EMBL/GenBank/DDBJ whole genome shotgun (WGS) entry which is preliminary data.</text>
</comment>
<proteinExistence type="predicted"/>
<dbReference type="Gene3D" id="3.50.30.10">
    <property type="entry name" value="Phosphohistidine domain"/>
    <property type="match status" value="1"/>
</dbReference>
<dbReference type="Pfam" id="PF01326">
    <property type="entry name" value="PPDK_N"/>
    <property type="match status" value="2"/>
</dbReference>
<dbReference type="InterPro" id="IPR008279">
    <property type="entry name" value="PEP-util_enz_mobile_dom"/>
</dbReference>
<dbReference type="SUPFAM" id="SSF52009">
    <property type="entry name" value="Phosphohistidine domain"/>
    <property type="match status" value="1"/>
</dbReference>
<protein>
    <submittedName>
        <fullName evidence="3">Pyruvate, phosphate dikinase</fullName>
        <ecNumber evidence="3">2.7.9.1</ecNumber>
    </submittedName>
</protein>
<dbReference type="EC" id="2.7.9.1" evidence="3"/>
<feature type="domain" description="Pyruvate phosphate dikinase AMP/ATP-binding" evidence="2">
    <location>
        <begin position="266"/>
        <end position="308"/>
    </location>
</feature>
<evidence type="ECO:0000259" key="2">
    <source>
        <dbReference type="Pfam" id="PF01326"/>
    </source>
</evidence>
<dbReference type="GO" id="GO:0050242">
    <property type="term" value="F:pyruvate, phosphate dikinase activity"/>
    <property type="evidence" value="ECO:0007669"/>
    <property type="project" value="UniProtKB-EC"/>
</dbReference>
<name>A0ABV9ZBH2_9PSEU</name>
<dbReference type="PANTHER" id="PTHR22931">
    <property type="entry name" value="PHOSPHOENOLPYRUVATE DIKINASE-RELATED"/>
    <property type="match status" value="1"/>
</dbReference>
<keyword evidence="4" id="KW-1185">Reference proteome</keyword>
<organism evidence="3 4">
    <name type="scientific">Actinomycetospora rhizophila</name>
    <dbReference type="NCBI Taxonomy" id="1416876"/>
    <lineage>
        <taxon>Bacteria</taxon>
        <taxon>Bacillati</taxon>
        <taxon>Actinomycetota</taxon>
        <taxon>Actinomycetes</taxon>
        <taxon>Pseudonocardiales</taxon>
        <taxon>Pseudonocardiaceae</taxon>
        <taxon>Actinomycetospora</taxon>
    </lineage>
</organism>
<dbReference type="Pfam" id="PF00391">
    <property type="entry name" value="PEP-utilizers"/>
    <property type="match status" value="1"/>
</dbReference>
<dbReference type="InterPro" id="IPR002192">
    <property type="entry name" value="PPDK_AMP/ATP-bd"/>
</dbReference>
<sequence length="499" mass="51765">MTGIVTTQVVALDGTCSLGRDRLGGKAASIDRMRSLGLPGPPAFAITTDVCARFRDGGGELPDDVWAAALDALAGIERATGHAFGDPSSPLLVSVRSGAAQSMPGMMDTVLNLGLTRELTDALATQTGDPAWARDTWERFCRSYAEVVGLDDGATEPPPDPWRQLRTAIGAVFRSWDSPRARVYRDRHGIDHDLGTAVTVQAMVFGNRDAHSGTGVVFSRDPRTGEPGLYGEWMARGQGEDVVSGVVTPAPVSALAQEMPAMHAGLRDAAARLEAEYRDMVDIEFTVESGQLHVLQVRPGKRSAAAAVRVAVGLAEEGVIDRDTALARVGVEQAEALTAAAGADVDGVVLARGTAAGPGVAVGLVVTDPDDALDADEDEPVVLVRPHTAPDDVPAMYASVAVVTEHGGTTSHAALVAREAGLPCVVGCGEGTLAALAGRRVTVDGARGVVLEGDVLADRPATGRSEHETALHAWAAARLGEDGGSASLSDLLARVQRIL</sequence>
<dbReference type="Proteomes" id="UP001596175">
    <property type="component" value="Unassembled WGS sequence"/>
</dbReference>
<dbReference type="InterPro" id="IPR018274">
    <property type="entry name" value="PEP_util_AS"/>
</dbReference>
<dbReference type="Gene3D" id="3.30.1490.20">
    <property type="entry name" value="ATP-grasp fold, A domain"/>
    <property type="match status" value="2"/>
</dbReference>
<dbReference type="SUPFAM" id="SSF56059">
    <property type="entry name" value="Glutathione synthetase ATP-binding domain-like"/>
    <property type="match status" value="1"/>
</dbReference>
<dbReference type="EMBL" id="JBHSKG010000005">
    <property type="protein sequence ID" value="MFC5138948.1"/>
    <property type="molecule type" value="Genomic_DNA"/>
</dbReference>
<dbReference type="PANTHER" id="PTHR22931:SF9">
    <property type="entry name" value="PYRUVATE, PHOSPHATE DIKINASE 1, CHLOROPLASTIC"/>
    <property type="match status" value="1"/>
</dbReference>
<keyword evidence="3" id="KW-0808">Transferase</keyword>
<keyword evidence="3" id="KW-0670">Pyruvate</keyword>
<dbReference type="NCBIfam" id="NF004531">
    <property type="entry name" value="PRK05878.1"/>
    <property type="match status" value="1"/>
</dbReference>
<dbReference type="Gene3D" id="1.20.80.30">
    <property type="match status" value="1"/>
</dbReference>
<dbReference type="Gene3D" id="1.10.189.10">
    <property type="entry name" value="Pyruvate Phosphate Dikinase, domain 2"/>
    <property type="match status" value="1"/>
</dbReference>
<dbReference type="Gene3D" id="3.30.470.20">
    <property type="entry name" value="ATP-grasp fold, B domain"/>
    <property type="match status" value="1"/>
</dbReference>